<accession>A0A098R1M3</accession>
<evidence type="ECO:0000313" key="4">
    <source>
        <dbReference type="EMBL" id="KGE73686.1"/>
    </source>
</evidence>
<dbReference type="Proteomes" id="UP000029692">
    <property type="component" value="Unassembled WGS sequence"/>
</dbReference>
<gene>
    <name evidence="4" type="ORF">DC28_00130</name>
</gene>
<evidence type="ECO:0000256" key="3">
    <source>
        <dbReference type="SAM" id="Coils"/>
    </source>
</evidence>
<name>A0A098R1M3_9SPIO</name>
<dbReference type="PANTHER" id="PTHR35089">
    <property type="entry name" value="CHAPERONE PROTEIN SKP"/>
    <property type="match status" value="1"/>
</dbReference>
<keyword evidence="3" id="KW-0175">Coiled coil</keyword>
<protein>
    <recommendedName>
        <fullName evidence="6">Molecular chaperone Skp</fullName>
    </recommendedName>
</protein>
<comment type="caution">
    <text evidence="4">The sequence shown here is derived from an EMBL/GenBank/DDBJ whole genome shotgun (WGS) entry which is preliminary data.</text>
</comment>
<dbReference type="InterPro" id="IPR024930">
    <property type="entry name" value="Skp_dom_sf"/>
</dbReference>
<evidence type="ECO:0000256" key="2">
    <source>
        <dbReference type="ARBA" id="ARBA00022729"/>
    </source>
</evidence>
<evidence type="ECO:0008006" key="6">
    <source>
        <dbReference type="Google" id="ProtNLM"/>
    </source>
</evidence>
<dbReference type="SMART" id="SM00935">
    <property type="entry name" value="OmpH"/>
    <property type="match status" value="1"/>
</dbReference>
<organism evidence="4 5">
    <name type="scientific">Spirochaeta lutea</name>
    <dbReference type="NCBI Taxonomy" id="1480694"/>
    <lineage>
        <taxon>Bacteria</taxon>
        <taxon>Pseudomonadati</taxon>
        <taxon>Spirochaetota</taxon>
        <taxon>Spirochaetia</taxon>
        <taxon>Spirochaetales</taxon>
        <taxon>Spirochaetaceae</taxon>
        <taxon>Spirochaeta</taxon>
    </lineage>
</organism>
<evidence type="ECO:0000313" key="5">
    <source>
        <dbReference type="Proteomes" id="UP000029692"/>
    </source>
</evidence>
<dbReference type="GO" id="GO:0050821">
    <property type="term" value="P:protein stabilization"/>
    <property type="evidence" value="ECO:0007669"/>
    <property type="project" value="TreeGrafter"/>
</dbReference>
<dbReference type="PANTHER" id="PTHR35089:SF1">
    <property type="entry name" value="CHAPERONE PROTEIN SKP"/>
    <property type="match status" value="1"/>
</dbReference>
<dbReference type="eggNOG" id="COG2825">
    <property type="taxonomic scope" value="Bacteria"/>
</dbReference>
<reference evidence="4 5" key="1">
    <citation type="submission" date="2014-05" db="EMBL/GenBank/DDBJ databases">
        <title>De novo Genome Sequence of Spirocheata sp.</title>
        <authorList>
            <person name="Shivani Y."/>
            <person name="Subhash Y."/>
            <person name="Tushar L."/>
            <person name="Sasikala C."/>
            <person name="Ramana C.V."/>
        </authorList>
    </citation>
    <scope>NUCLEOTIDE SEQUENCE [LARGE SCALE GENOMIC DNA]</scope>
    <source>
        <strain evidence="4 5">JC230</strain>
    </source>
</reference>
<dbReference type="STRING" id="1480694.DC28_00130"/>
<keyword evidence="5" id="KW-1185">Reference proteome</keyword>
<dbReference type="SUPFAM" id="SSF111384">
    <property type="entry name" value="OmpH-like"/>
    <property type="match status" value="1"/>
</dbReference>
<dbReference type="Gene3D" id="3.30.910.20">
    <property type="entry name" value="Skp domain"/>
    <property type="match status" value="1"/>
</dbReference>
<dbReference type="InterPro" id="IPR005632">
    <property type="entry name" value="Chaperone_Skp"/>
</dbReference>
<proteinExistence type="inferred from homology"/>
<comment type="similarity">
    <text evidence="1">Belongs to the Skp family.</text>
</comment>
<dbReference type="GO" id="GO:0051082">
    <property type="term" value="F:unfolded protein binding"/>
    <property type="evidence" value="ECO:0007669"/>
    <property type="project" value="InterPro"/>
</dbReference>
<dbReference type="GO" id="GO:0005829">
    <property type="term" value="C:cytosol"/>
    <property type="evidence" value="ECO:0007669"/>
    <property type="project" value="TreeGrafter"/>
</dbReference>
<sequence length="169" mass="19467">MKLVGLIALLLFGTTFSGWSEQLTTVGVVDTESIYLSYFSDSAAVRQLEALRNEIQSELDSHAAELRRLQEQKLSAESQGNESLALRLDEEIFQKAQFIRDFQRVKTQQLEQRQRSLSQSDDFLRRLQEAIRLEAESSGFTIIIDAKSQGLQWWSREVDITNKVLDRLR</sequence>
<dbReference type="AlphaFoldDB" id="A0A098R1M3"/>
<keyword evidence="2" id="KW-0732">Signal</keyword>
<dbReference type="EMBL" id="JNUP01000003">
    <property type="protein sequence ID" value="KGE73686.1"/>
    <property type="molecule type" value="Genomic_DNA"/>
</dbReference>
<evidence type="ECO:0000256" key="1">
    <source>
        <dbReference type="ARBA" id="ARBA00009091"/>
    </source>
</evidence>
<dbReference type="Pfam" id="PF03938">
    <property type="entry name" value="OmpH"/>
    <property type="match status" value="1"/>
</dbReference>
<feature type="coiled-coil region" evidence="3">
    <location>
        <begin position="45"/>
        <end position="79"/>
    </location>
</feature>